<feature type="compositionally biased region" description="Low complexity" evidence="1">
    <location>
        <begin position="327"/>
        <end position="339"/>
    </location>
</feature>
<evidence type="ECO:0000313" key="2">
    <source>
        <dbReference type="EMBL" id="MQL79048.1"/>
    </source>
</evidence>
<feature type="compositionally biased region" description="Basic and acidic residues" evidence="1">
    <location>
        <begin position="254"/>
        <end position="281"/>
    </location>
</feature>
<dbReference type="OrthoDB" id="294853at2759"/>
<dbReference type="AlphaFoldDB" id="A0A843U610"/>
<evidence type="ECO:0000313" key="3">
    <source>
        <dbReference type="Proteomes" id="UP000652761"/>
    </source>
</evidence>
<dbReference type="Proteomes" id="UP000652761">
    <property type="component" value="Unassembled WGS sequence"/>
</dbReference>
<feature type="compositionally biased region" description="Basic residues" evidence="1">
    <location>
        <begin position="108"/>
        <end position="120"/>
    </location>
</feature>
<protein>
    <submittedName>
        <fullName evidence="2">Uncharacterized protein</fullName>
    </submittedName>
</protein>
<feature type="region of interest" description="Disordered" evidence="1">
    <location>
        <begin position="252"/>
        <end position="339"/>
    </location>
</feature>
<feature type="compositionally biased region" description="Basic and acidic residues" evidence="1">
    <location>
        <begin position="62"/>
        <end position="76"/>
    </location>
</feature>
<feature type="region of interest" description="Disordered" evidence="1">
    <location>
        <begin position="38"/>
        <end position="225"/>
    </location>
</feature>
<reference evidence="2" key="1">
    <citation type="submission" date="2017-07" db="EMBL/GenBank/DDBJ databases">
        <title>Taro Niue Genome Assembly and Annotation.</title>
        <authorList>
            <person name="Atibalentja N."/>
            <person name="Keating K."/>
            <person name="Fields C.J."/>
        </authorList>
    </citation>
    <scope>NUCLEOTIDE SEQUENCE</scope>
    <source>
        <strain evidence="2">Niue_2</strain>
        <tissue evidence="2">Leaf</tissue>
    </source>
</reference>
<keyword evidence="3" id="KW-1185">Reference proteome</keyword>
<gene>
    <name evidence="2" type="ORF">Taro_011489</name>
</gene>
<proteinExistence type="predicted"/>
<feature type="compositionally biased region" description="Basic residues" evidence="1">
    <location>
        <begin position="199"/>
        <end position="213"/>
    </location>
</feature>
<accession>A0A843U610</accession>
<evidence type="ECO:0000256" key="1">
    <source>
        <dbReference type="SAM" id="MobiDB-lite"/>
    </source>
</evidence>
<organism evidence="2 3">
    <name type="scientific">Colocasia esculenta</name>
    <name type="common">Wild taro</name>
    <name type="synonym">Arum esculentum</name>
    <dbReference type="NCBI Taxonomy" id="4460"/>
    <lineage>
        <taxon>Eukaryota</taxon>
        <taxon>Viridiplantae</taxon>
        <taxon>Streptophyta</taxon>
        <taxon>Embryophyta</taxon>
        <taxon>Tracheophyta</taxon>
        <taxon>Spermatophyta</taxon>
        <taxon>Magnoliopsida</taxon>
        <taxon>Liliopsida</taxon>
        <taxon>Araceae</taxon>
        <taxon>Aroideae</taxon>
        <taxon>Colocasieae</taxon>
        <taxon>Colocasia</taxon>
    </lineage>
</organism>
<name>A0A843U610_COLES</name>
<feature type="compositionally biased region" description="Basic and acidic residues" evidence="1">
    <location>
        <begin position="96"/>
        <end position="107"/>
    </location>
</feature>
<sequence>MSPSSVAILCATSGRTTGGIRDASCSANPATLRFLRNSSCASSASSSRRKGEGRVQSRVHRASPEFKLTRVKERATHSTVKAGGRFFPRPQIGRTGKGEPSDRESKSRAKGKRFARGGRKHGSEEVAGPGNDAGEGWSKPRLRRPEVAGPGSDGGEEASSAMAGGSRTGERWRRPSLVCDGGGSRSERAAMAGVAARTGQRRRGFRGRKRGHIPHVPCQTRTGRDKWGSQRWVNTSRGVGRYPHLYSGSTVCRVLKDPKPDPFKKRFARSRHERDGERDQQKGGPRPRSTSPRAPPRGISKEASVPAGDLSTPHSSFPLSKTRELRSPLGGSPPLLHSPPLAAFSSSRFSSKQRERGEMAFMAVLESDLRALSAEARRRYPAVKDAAEHAILKKKLEDPLKQIQSLLKSWAKGEEMSKWSTFSFSSPQRQQVVEMSGMKEANLTCARKAVLVSDSVSVVLDGFGKFKGIWLQRILFRPWDTMTSILGCTPIKLLLCECHPTTSSSLTTVTISSSLTTVTTSTSTSTSTVTTTVTSSI</sequence>
<dbReference type="EMBL" id="NMUH01000431">
    <property type="protein sequence ID" value="MQL79048.1"/>
    <property type="molecule type" value="Genomic_DNA"/>
</dbReference>
<comment type="caution">
    <text evidence="2">The sequence shown here is derived from an EMBL/GenBank/DDBJ whole genome shotgun (WGS) entry which is preliminary data.</text>
</comment>